<protein>
    <submittedName>
        <fullName evidence="2">Uncharacterized protein</fullName>
    </submittedName>
</protein>
<proteinExistence type="predicted"/>
<feature type="compositionally biased region" description="Polar residues" evidence="1">
    <location>
        <begin position="179"/>
        <end position="189"/>
    </location>
</feature>
<feature type="region of interest" description="Disordered" evidence="1">
    <location>
        <begin position="1"/>
        <end position="34"/>
    </location>
</feature>
<evidence type="ECO:0000313" key="2">
    <source>
        <dbReference type="EMBL" id="THV49651.1"/>
    </source>
</evidence>
<dbReference type="AlphaFoldDB" id="A0A4S8QYL3"/>
<evidence type="ECO:0000313" key="3">
    <source>
        <dbReference type="Proteomes" id="UP000308671"/>
    </source>
</evidence>
<feature type="region of interest" description="Disordered" evidence="1">
    <location>
        <begin position="169"/>
        <end position="189"/>
    </location>
</feature>
<accession>A0A4S8QYL3</accession>
<dbReference type="EMBL" id="PQXL01000185">
    <property type="protein sequence ID" value="THV49651.1"/>
    <property type="molecule type" value="Genomic_DNA"/>
</dbReference>
<comment type="caution">
    <text evidence="2">The sequence shown here is derived from an EMBL/GenBank/DDBJ whole genome shotgun (WGS) entry which is preliminary data.</text>
</comment>
<gene>
    <name evidence="2" type="ORF">BGAL_0185g00090</name>
</gene>
<sequence length="250" mass="27234">MTNRRRRNLGISPSPPPPTPPIVTSDAEETSVEPVKWDEEKEMMFAQAACKRGKERRAQAAAGSSSSVTPAVVRSAAVTSAEGEIPGQNVNLDWDEEVVFVAAALKRGRERRAQAATGFSSSVISVRKNVFRDEEMIAFSVTDDGEEQENGNSDRPVTISRESVITTTPTTTATATAASNSPQPSVTSTPLVSVNTMSYDEARTAMFRARVNGAPITLEAVRIFFDNRFNEEELLYEMCVLFGIRPKEGN</sequence>
<dbReference type="Proteomes" id="UP000308671">
    <property type="component" value="Unassembled WGS sequence"/>
</dbReference>
<feature type="compositionally biased region" description="Low complexity" evidence="1">
    <location>
        <begin position="169"/>
        <end position="178"/>
    </location>
</feature>
<organism evidence="2 3">
    <name type="scientific">Botrytis galanthina</name>
    <dbReference type="NCBI Taxonomy" id="278940"/>
    <lineage>
        <taxon>Eukaryota</taxon>
        <taxon>Fungi</taxon>
        <taxon>Dikarya</taxon>
        <taxon>Ascomycota</taxon>
        <taxon>Pezizomycotina</taxon>
        <taxon>Leotiomycetes</taxon>
        <taxon>Helotiales</taxon>
        <taxon>Sclerotiniaceae</taxon>
        <taxon>Botrytis</taxon>
    </lineage>
</organism>
<name>A0A4S8QYL3_9HELO</name>
<reference evidence="2 3" key="1">
    <citation type="submission" date="2017-12" db="EMBL/GenBank/DDBJ databases">
        <title>Comparative genomics of Botrytis spp.</title>
        <authorList>
            <person name="Valero-Jimenez C.A."/>
            <person name="Tapia P."/>
            <person name="Veloso J."/>
            <person name="Silva-Moreno E."/>
            <person name="Staats M."/>
            <person name="Valdes J.H."/>
            <person name="Van Kan J.A.L."/>
        </authorList>
    </citation>
    <scope>NUCLEOTIDE SEQUENCE [LARGE SCALE GENOMIC DNA]</scope>
    <source>
        <strain evidence="2 3">MUCL435</strain>
    </source>
</reference>
<dbReference type="OrthoDB" id="10567035at2759"/>
<evidence type="ECO:0000256" key="1">
    <source>
        <dbReference type="SAM" id="MobiDB-lite"/>
    </source>
</evidence>
<keyword evidence="3" id="KW-1185">Reference proteome</keyword>